<dbReference type="Proteomes" id="UP000308196">
    <property type="component" value="Chromosome"/>
</dbReference>
<dbReference type="GeneID" id="78460916"/>
<dbReference type="EMBL" id="LR590484">
    <property type="protein sequence ID" value="VTR27913.1"/>
    <property type="molecule type" value="Genomic_DNA"/>
</dbReference>
<dbReference type="AlphaFoldDB" id="A0A4U9U685"/>
<name>A0A4U9U685_9SPHI</name>
<proteinExistence type="predicted"/>
<evidence type="ECO:0000313" key="2">
    <source>
        <dbReference type="Proteomes" id="UP000308196"/>
    </source>
</evidence>
<reference evidence="1 2" key="1">
    <citation type="submission" date="2019-05" db="EMBL/GenBank/DDBJ databases">
        <authorList>
            <consortium name="Pathogen Informatics"/>
        </authorList>
    </citation>
    <scope>NUCLEOTIDE SEQUENCE [LARGE SCALE GENOMIC DNA]</scope>
    <source>
        <strain evidence="1 2">NCTC11429</strain>
    </source>
</reference>
<dbReference type="RefSeq" id="WP_051607273.1">
    <property type="nucleotide sequence ID" value="NZ_LR590484.1"/>
</dbReference>
<sequence length="320" mass="36899">MVKLITPSFKVAEDLIINFKLLSNDNSIDENVLINSTGKSRSYIRSALLFLIDLDIFSVNNGIISVGPQLATKTIKDIIPKSLIKFAITNFVPFKDYFSYMNKGKKEKQSAQLVKVNHGISNSIDDVIKIFGRWYHYLNSEIGENKGGKERLALVMPKDDSVFYFNEKGDLIYNEELLLKKVANRKPKNQHFIDPDRLERLKSVNHKVFDLSRLVRFCEELDHAFLFENYLSVGMIMRAIIDHIPPIFDCKSFNEVANNYGSKSFKKSMEHLNVSLRNISDSYLHTHIRRKEALPNKIQINFSSDMDVLLSEIIRISDQE</sequence>
<gene>
    <name evidence="1" type="ORF">NCTC11429_00076</name>
</gene>
<protein>
    <submittedName>
        <fullName evidence="1">Uncharacterized protein</fullName>
    </submittedName>
</protein>
<organism evidence="1 2">
    <name type="scientific">Sphingobacterium thalpophilum</name>
    <dbReference type="NCBI Taxonomy" id="259"/>
    <lineage>
        <taxon>Bacteria</taxon>
        <taxon>Pseudomonadati</taxon>
        <taxon>Bacteroidota</taxon>
        <taxon>Sphingobacteriia</taxon>
        <taxon>Sphingobacteriales</taxon>
        <taxon>Sphingobacteriaceae</taxon>
        <taxon>Sphingobacterium</taxon>
    </lineage>
</organism>
<evidence type="ECO:0000313" key="1">
    <source>
        <dbReference type="EMBL" id="VTR27913.1"/>
    </source>
</evidence>
<accession>A0A4U9U685</accession>
<dbReference type="STRING" id="1123265.GCA_000686625_05190"/>
<dbReference type="KEGG" id="stha:NCTC11429_00076"/>